<name>A0A8H5UMB7_9HYPO</name>
<dbReference type="AlphaFoldDB" id="A0A8H5UMB7"/>
<feature type="domain" description="Apple" evidence="2">
    <location>
        <begin position="214"/>
        <end position="288"/>
    </location>
</feature>
<dbReference type="PROSITE" id="PS50948">
    <property type="entry name" value="PAN"/>
    <property type="match status" value="2"/>
</dbReference>
<dbReference type="Gene3D" id="3.50.4.10">
    <property type="entry name" value="Hepatocyte Growth Factor"/>
    <property type="match status" value="1"/>
</dbReference>
<dbReference type="EMBL" id="JAAOAK010000115">
    <property type="protein sequence ID" value="KAF5688687.1"/>
    <property type="molecule type" value="Genomic_DNA"/>
</dbReference>
<dbReference type="Proteomes" id="UP000562682">
    <property type="component" value="Unassembled WGS sequence"/>
</dbReference>
<dbReference type="Pfam" id="PF00024">
    <property type="entry name" value="PAN_1"/>
    <property type="match status" value="2"/>
</dbReference>
<feature type="signal peptide" evidence="1">
    <location>
        <begin position="1"/>
        <end position="19"/>
    </location>
</feature>
<organism evidence="3 4">
    <name type="scientific">Fusarium denticulatum</name>
    <dbReference type="NCBI Taxonomy" id="48507"/>
    <lineage>
        <taxon>Eukaryota</taxon>
        <taxon>Fungi</taxon>
        <taxon>Dikarya</taxon>
        <taxon>Ascomycota</taxon>
        <taxon>Pezizomycotina</taxon>
        <taxon>Sordariomycetes</taxon>
        <taxon>Hypocreomycetidae</taxon>
        <taxon>Hypocreales</taxon>
        <taxon>Nectriaceae</taxon>
        <taxon>Fusarium</taxon>
        <taxon>Fusarium fujikuroi species complex</taxon>
    </lineage>
</organism>
<evidence type="ECO:0000313" key="4">
    <source>
        <dbReference type="Proteomes" id="UP000562682"/>
    </source>
</evidence>
<sequence length="418" mass="43669">MIAQNILAAFVGLAVVVQAGPCKPSSVITTTGTASADASSITGVATSGEPTTTTEAATTTTTSPGEYVCLKDPAPVGKGCNAQGGGQGDLQLLGNANTLTLASCYKSCLDRPGCIAISLQPGLWCALWAGSFTGTSGGESAWSWYDMDCFCDESSSTTSGLATRTTASEATASELTTSSVELTSTTGVAPATTTTTVAELTYSCPGGFPADSTCDVKFNHIGGSVGRIVAEAEEEALASLDNCVQACVANKDCDFFAFSPNAFCELWEGNYERNTDAPVQWGWYELSCFCVPGREATETAATTTEATTTTEAATTTTTAPGESCVNNVKSPLPSDKVCNKDGYWSGTSMEFLDSPSGVKTMESCRAACRHTSGCTYFAFTPGQSCFIYGGDIESTNDQETNYIWYDMDCFCDLDEPDY</sequence>
<dbReference type="Pfam" id="PF14295">
    <property type="entry name" value="PAN_4"/>
    <property type="match status" value="1"/>
</dbReference>
<protein>
    <recommendedName>
        <fullName evidence="2">Apple domain-containing protein</fullName>
    </recommendedName>
</protein>
<feature type="domain" description="Apple" evidence="2">
    <location>
        <begin position="338"/>
        <end position="409"/>
    </location>
</feature>
<evidence type="ECO:0000259" key="2">
    <source>
        <dbReference type="PROSITE" id="PS50948"/>
    </source>
</evidence>
<reference evidence="3 4" key="1">
    <citation type="submission" date="2020-05" db="EMBL/GenBank/DDBJ databases">
        <title>Identification and distribution of gene clusters putatively required for synthesis of sphingolipid metabolism inhibitors in phylogenetically diverse species of the filamentous fungus Fusarium.</title>
        <authorList>
            <person name="Kim H.-S."/>
            <person name="Busman M."/>
            <person name="Brown D.W."/>
            <person name="Divon H."/>
            <person name="Uhlig S."/>
            <person name="Proctor R.H."/>
        </authorList>
    </citation>
    <scope>NUCLEOTIDE SEQUENCE [LARGE SCALE GENOMIC DNA]</scope>
    <source>
        <strain evidence="3 4">NRRL 25311</strain>
    </source>
</reference>
<feature type="chain" id="PRO_5034856877" description="Apple domain-containing protein" evidence="1">
    <location>
        <begin position="20"/>
        <end position="418"/>
    </location>
</feature>
<proteinExistence type="predicted"/>
<gene>
    <name evidence="3" type="ORF">FDENT_4772</name>
</gene>
<evidence type="ECO:0000256" key="1">
    <source>
        <dbReference type="SAM" id="SignalP"/>
    </source>
</evidence>
<accession>A0A8H5UMB7</accession>
<comment type="caution">
    <text evidence="3">The sequence shown here is derived from an EMBL/GenBank/DDBJ whole genome shotgun (WGS) entry which is preliminary data.</text>
</comment>
<keyword evidence="1" id="KW-0732">Signal</keyword>
<evidence type="ECO:0000313" key="3">
    <source>
        <dbReference type="EMBL" id="KAF5688687.1"/>
    </source>
</evidence>
<keyword evidence="4" id="KW-1185">Reference proteome</keyword>
<dbReference type="InterPro" id="IPR003609">
    <property type="entry name" value="Pan_app"/>
</dbReference>